<gene>
    <name evidence="2" type="ORF">Mal4_26300</name>
</gene>
<dbReference type="RefSeq" id="WP_145369598.1">
    <property type="nucleotide sequence ID" value="NZ_CP036275.1"/>
</dbReference>
<dbReference type="InterPro" id="IPR013022">
    <property type="entry name" value="Xyl_isomerase-like_TIM-brl"/>
</dbReference>
<dbReference type="Pfam" id="PF01261">
    <property type="entry name" value="AP_endonuc_2"/>
    <property type="match status" value="1"/>
</dbReference>
<proteinExistence type="predicted"/>
<name>A0A517Z757_9PLAN</name>
<evidence type="ECO:0000259" key="1">
    <source>
        <dbReference type="Pfam" id="PF01261"/>
    </source>
</evidence>
<dbReference type="PANTHER" id="PTHR12110">
    <property type="entry name" value="HYDROXYPYRUVATE ISOMERASE"/>
    <property type="match status" value="1"/>
</dbReference>
<dbReference type="Proteomes" id="UP000320496">
    <property type="component" value="Chromosome"/>
</dbReference>
<organism evidence="2 3">
    <name type="scientific">Maioricimonas rarisocia</name>
    <dbReference type="NCBI Taxonomy" id="2528026"/>
    <lineage>
        <taxon>Bacteria</taxon>
        <taxon>Pseudomonadati</taxon>
        <taxon>Planctomycetota</taxon>
        <taxon>Planctomycetia</taxon>
        <taxon>Planctomycetales</taxon>
        <taxon>Planctomycetaceae</taxon>
        <taxon>Maioricimonas</taxon>
    </lineage>
</organism>
<protein>
    <submittedName>
        <fullName evidence="2">Fructoselysine 3-epimerase</fullName>
    </submittedName>
</protein>
<dbReference type="Gene3D" id="3.20.20.150">
    <property type="entry name" value="Divalent-metal-dependent TIM barrel enzymes"/>
    <property type="match status" value="1"/>
</dbReference>
<accession>A0A517Z757</accession>
<feature type="domain" description="Xylose isomerase-like TIM barrel" evidence="1">
    <location>
        <begin position="21"/>
        <end position="243"/>
    </location>
</feature>
<dbReference type="SUPFAM" id="SSF51658">
    <property type="entry name" value="Xylose isomerase-like"/>
    <property type="match status" value="1"/>
</dbReference>
<keyword evidence="3" id="KW-1185">Reference proteome</keyword>
<dbReference type="AlphaFoldDB" id="A0A517Z757"/>
<dbReference type="OrthoDB" id="211587at2"/>
<dbReference type="InterPro" id="IPR050312">
    <property type="entry name" value="IolE/XylAMocC-like"/>
</dbReference>
<evidence type="ECO:0000313" key="3">
    <source>
        <dbReference type="Proteomes" id="UP000320496"/>
    </source>
</evidence>
<dbReference type="InterPro" id="IPR036237">
    <property type="entry name" value="Xyl_isomerase-like_sf"/>
</dbReference>
<dbReference type="KEGG" id="mri:Mal4_26300"/>
<reference evidence="2 3" key="1">
    <citation type="submission" date="2019-02" db="EMBL/GenBank/DDBJ databases">
        <title>Deep-cultivation of Planctomycetes and their phenomic and genomic characterization uncovers novel biology.</title>
        <authorList>
            <person name="Wiegand S."/>
            <person name="Jogler M."/>
            <person name="Boedeker C."/>
            <person name="Pinto D."/>
            <person name="Vollmers J."/>
            <person name="Rivas-Marin E."/>
            <person name="Kohn T."/>
            <person name="Peeters S.H."/>
            <person name="Heuer A."/>
            <person name="Rast P."/>
            <person name="Oberbeckmann S."/>
            <person name="Bunk B."/>
            <person name="Jeske O."/>
            <person name="Meyerdierks A."/>
            <person name="Storesund J.E."/>
            <person name="Kallscheuer N."/>
            <person name="Luecker S."/>
            <person name="Lage O.M."/>
            <person name="Pohl T."/>
            <person name="Merkel B.J."/>
            <person name="Hornburger P."/>
            <person name="Mueller R.-W."/>
            <person name="Bruemmer F."/>
            <person name="Labrenz M."/>
            <person name="Spormann A.M."/>
            <person name="Op den Camp H."/>
            <person name="Overmann J."/>
            <person name="Amann R."/>
            <person name="Jetten M.S.M."/>
            <person name="Mascher T."/>
            <person name="Medema M.H."/>
            <person name="Devos D.P."/>
            <person name="Kaster A.-K."/>
            <person name="Ovreas L."/>
            <person name="Rohde M."/>
            <person name="Galperin M.Y."/>
            <person name="Jogler C."/>
        </authorList>
    </citation>
    <scope>NUCLEOTIDE SEQUENCE [LARGE SCALE GENOMIC DNA]</scope>
    <source>
        <strain evidence="2 3">Mal4</strain>
    </source>
</reference>
<evidence type="ECO:0000313" key="2">
    <source>
        <dbReference type="EMBL" id="QDU38303.1"/>
    </source>
</evidence>
<dbReference type="PANTHER" id="PTHR12110:SF21">
    <property type="entry name" value="XYLOSE ISOMERASE-LIKE TIM BARREL DOMAIN-CONTAINING PROTEIN"/>
    <property type="match status" value="1"/>
</dbReference>
<sequence length="270" mass="30499">MKLGAMNHPLRDPIEEIAWIGTHDFDFVDFTLEPPATPPHQVDVAAVRDELDRHGLDVVGHTAWYMPIGFPLAELRRTSLDHLRECLDVSAAIGARVMNTHYSKPPKPFRNADAIGWHVEVLGLLCAETADRDMQIVLEHIPFGGADQLETIAEIMRQLPALGFHLDSGHAKLERSEDRFDEYLDRLGHRLWHVHISENDGTEDQHLPPGAAPKSRTDWPARIARLKDSGYDSTITLEVFADHREYLLVARDLFRQWWDAAGVPAAVTHV</sequence>
<dbReference type="EMBL" id="CP036275">
    <property type="protein sequence ID" value="QDU38303.1"/>
    <property type="molecule type" value="Genomic_DNA"/>
</dbReference>